<dbReference type="CDD" id="cd18186">
    <property type="entry name" value="BTB_POZ_ZBTB_KLHL-like"/>
    <property type="match status" value="1"/>
</dbReference>
<dbReference type="PANTHER" id="PTHR46336:SF3">
    <property type="entry name" value="BTB_POZ DOMAIN-CONTAINING PROTEIN POB1"/>
    <property type="match status" value="1"/>
</dbReference>
<feature type="domain" description="BTB" evidence="4">
    <location>
        <begin position="136"/>
        <end position="193"/>
    </location>
</feature>
<reference evidence="5" key="1">
    <citation type="submission" date="2024-03" db="EMBL/GenBank/DDBJ databases">
        <authorList>
            <consortium name="ELIXIR-Norway"/>
            <consortium name="Elixir Norway"/>
        </authorList>
    </citation>
    <scope>NUCLEOTIDE SEQUENCE</scope>
</reference>
<dbReference type="Pfam" id="PF00651">
    <property type="entry name" value="BTB"/>
    <property type="match status" value="1"/>
</dbReference>
<organism evidence="5 6">
    <name type="scientific">Sphagnum jensenii</name>
    <dbReference type="NCBI Taxonomy" id="128206"/>
    <lineage>
        <taxon>Eukaryota</taxon>
        <taxon>Viridiplantae</taxon>
        <taxon>Streptophyta</taxon>
        <taxon>Embryophyta</taxon>
        <taxon>Bryophyta</taxon>
        <taxon>Sphagnophytina</taxon>
        <taxon>Sphagnopsida</taxon>
        <taxon>Sphagnales</taxon>
        <taxon>Sphagnaceae</taxon>
        <taxon>Sphagnum</taxon>
    </lineage>
</organism>
<evidence type="ECO:0000259" key="4">
    <source>
        <dbReference type="PROSITE" id="PS50097"/>
    </source>
</evidence>
<name>A0ABP1AXR3_9BRYO</name>
<proteinExistence type="predicted"/>
<feature type="region of interest" description="Disordered" evidence="3">
    <location>
        <begin position="34"/>
        <end position="60"/>
    </location>
</feature>
<feature type="compositionally biased region" description="Low complexity" evidence="3">
    <location>
        <begin position="38"/>
        <end position="48"/>
    </location>
</feature>
<comment type="function">
    <text evidence="1">May act as a substrate-specific adapter of an E3 ubiquitin-protein ligase complex (CUL3-RBX1-BTB) which mediates the ubiquitination and subsequent proteasomal degradation of target proteins.</text>
</comment>
<dbReference type="InterPro" id="IPR011705">
    <property type="entry name" value="BACK"/>
</dbReference>
<evidence type="ECO:0000313" key="5">
    <source>
        <dbReference type="EMBL" id="CAK9867197.1"/>
    </source>
</evidence>
<dbReference type="PANTHER" id="PTHR46336">
    <property type="entry name" value="OS02G0260700 PROTEIN"/>
    <property type="match status" value="1"/>
</dbReference>
<keyword evidence="6" id="KW-1185">Reference proteome</keyword>
<evidence type="ECO:0000256" key="1">
    <source>
        <dbReference type="ARBA" id="ARBA00002668"/>
    </source>
</evidence>
<evidence type="ECO:0000313" key="6">
    <source>
        <dbReference type="Proteomes" id="UP001497522"/>
    </source>
</evidence>
<sequence>MGSFEFAFNNPKYSDRVLRLIVSDARKTTATVAARLENSSSNNNNNNSMKEGGESGRGEMVSAALRPLKRRRCHSPPASSGPTTGLELLCQQQSTAAASISSDAVCEFLDDPVAVIAGSVINEGHEIARDIEDRYVNSVILAKESLFFRKIFDDECFKEANEKIVPIHLRPEEKAPFLDMLQFIYSSKMMATSAEDVAAVWLLAQQFLADECAQHCLQLLHAMPPTIASCRFFLDLASVVDQTEDVRNLMECSVTFLARHFTSATVMNGENPGRWDHLDDFKALPITALESLLASDLLQAVHEEAVFHALRVWTKANCKSSSEEREAWLKFGPLVRWPLIETTRLKALLSVQEAQYVRELLFEALEFKAGSEEEQQQMIASTGTVHHRFRRRERHALPVRCVALDMPVKHGTICFKMPLQEWTTLQKSPGPICSERFMVGGYLFIWLLQLRSANHDGKRRVSIGLVTLNAPQSALRIDITVGVWDVRSGTYLQRYKGAHTVCKDVRERIAMCLDCFGKDLDEILVENDGYLFHNATWFKTEVQVDTLDRLPS</sequence>
<evidence type="ECO:0000256" key="3">
    <source>
        <dbReference type="SAM" id="MobiDB-lite"/>
    </source>
</evidence>
<dbReference type="Pfam" id="PF07707">
    <property type="entry name" value="BACK"/>
    <property type="match status" value="1"/>
</dbReference>
<dbReference type="PROSITE" id="PS50097">
    <property type="entry name" value="BTB"/>
    <property type="match status" value="1"/>
</dbReference>
<comment type="pathway">
    <text evidence="2">Protein modification; protein ubiquitination.</text>
</comment>
<dbReference type="InterPro" id="IPR011333">
    <property type="entry name" value="SKP1/BTB/POZ_sf"/>
</dbReference>
<dbReference type="Gene3D" id="1.25.40.420">
    <property type="match status" value="1"/>
</dbReference>
<dbReference type="Proteomes" id="UP001497522">
    <property type="component" value="Chromosome 17"/>
</dbReference>
<gene>
    <name evidence="5" type="ORF">CSSPJE1EN2_LOCUS10192</name>
</gene>
<dbReference type="EMBL" id="OZ023718">
    <property type="protein sequence ID" value="CAK9867197.1"/>
    <property type="molecule type" value="Genomic_DNA"/>
</dbReference>
<dbReference type="InterPro" id="IPR045890">
    <property type="entry name" value="POB1-like"/>
</dbReference>
<dbReference type="InterPro" id="IPR000210">
    <property type="entry name" value="BTB/POZ_dom"/>
</dbReference>
<dbReference type="SUPFAM" id="SSF54695">
    <property type="entry name" value="POZ domain"/>
    <property type="match status" value="1"/>
</dbReference>
<dbReference type="Gene3D" id="3.30.710.10">
    <property type="entry name" value="Potassium Channel Kv1.1, Chain A"/>
    <property type="match status" value="1"/>
</dbReference>
<accession>A0ABP1AXR3</accession>
<protein>
    <recommendedName>
        <fullName evidence="4">BTB domain-containing protein</fullName>
    </recommendedName>
</protein>
<evidence type="ECO:0000256" key="2">
    <source>
        <dbReference type="ARBA" id="ARBA00004906"/>
    </source>
</evidence>